<feature type="domain" description="Fido" evidence="1">
    <location>
        <begin position="7"/>
        <end position="125"/>
    </location>
</feature>
<dbReference type="InterPro" id="IPR006440">
    <property type="entry name" value="Doc"/>
</dbReference>
<dbReference type="Gene3D" id="1.20.120.1870">
    <property type="entry name" value="Fic/DOC protein, Fido domain"/>
    <property type="match status" value="1"/>
</dbReference>
<sequence>MQTPEFLSRDSVLKIHARQIQQFGGTAGVRDEGLLESALAQPQASFGGQLLHPTIAEQAAAYLFHLAMNHPFVDGNKRTAFAVMDTFLRLNGYSLNLSDQQAYELVIQVVEGRLDKTALSQRLQSGLVRVTDDEP</sequence>
<dbReference type="InterPro" id="IPR003812">
    <property type="entry name" value="Fido"/>
</dbReference>
<dbReference type="PANTHER" id="PTHR39426">
    <property type="entry name" value="HOMOLOGY TO DEATH-ON-CURING PROTEIN OF PHAGE P1"/>
    <property type="match status" value="1"/>
</dbReference>
<dbReference type="NCBIfam" id="TIGR01550">
    <property type="entry name" value="DOC_P1"/>
    <property type="match status" value="1"/>
</dbReference>
<dbReference type="EMBL" id="CP053586">
    <property type="protein sequence ID" value="WNZ22746.1"/>
    <property type="molecule type" value="Genomic_DNA"/>
</dbReference>
<evidence type="ECO:0000313" key="2">
    <source>
        <dbReference type="EMBL" id="WNZ22746.1"/>
    </source>
</evidence>
<dbReference type="InterPro" id="IPR036597">
    <property type="entry name" value="Fido-like_dom_sf"/>
</dbReference>
<dbReference type="PROSITE" id="PS51459">
    <property type="entry name" value="FIDO"/>
    <property type="match status" value="1"/>
</dbReference>
<dbReference type="AlphaFoldDB" id="A0AA96WID3"/>
<dbReference type="GO" id="GO:0016301">
    <property type="term" value="F:kinase activity"/>
    <property type="evidence" value="ECO:0007669"/>
    <property type="project" value="InterPro"/>
</dbReference>
<dbReference type="InterPro" id="IPR053737">
    <property type="entry name" value="Type_II_TA_Toxin"/>
</dbReference>
<protein>
    <submittedName>
        <fullName evidence="2">Type II toxin-antitoxin system death-on-curing family toxin</fullName>
    </submittedName>
</protein>
<dbReference type="SUPFAM" id="SSF140931">
    <property type="entry name" value="Fic-like"/>
    <property type="match status" value="1"/>
</dbReference>
<evidence type="ECO:0000259" key="1">
    <source>
        <dbReference type="PROSITE" id="PS51459"/>
    </source>
</evidence>
<name>A0AA96WID3_9CYAN</name>
<organism evidence="2">
    <name type="scientific">Leptolyngbya sp. NK1-12</name>
    <dbReference type="NCBI Taxonomy" id="2547451"/>
    <lineage>
        <taxon>Bacteria</taxon>
        <taxon>Bacillati</taxon>
        <taxon>Cyanobacteriota</taxon>
        <taxon>Cyanophyceae</taxon>
        <taxon>Leptolyngbyales</taxon>
        <taxon>Leptolyngbyaceae</taxon>
        <taxon>Leptolyngbya group</taxon>
        <taxon>Leptolyngbya</taxon>
    </lineage>
</organism>
<accession>A0AA96WID3</accession>
<dbReference type="RefSeq" id="WP_316434281.1">
    <property type="nucleotide sequence ID" value="NZ_CP053586.1"/>
</dbReference>
<proteinExistence type="predicted"/>
<gene>
    <name evidence="2" type="ORF">HJG54_07690</name>
</gene>
<dbReference type="PANTHER" id="PTHR39426:SF1">
    <property type="entry name" value="HOMOLOGY TO DEATH-ON-CURING PROTEIN OF PHAGE P1"/>
    <property type="match status" value="1"/>
</dbReference>
<dbReference type="PIRSF" id="PIRSF018297">
    <property type="entry name" value="Doc"/>
    <property type="match status" value="1"/>
</dbReference>
<dbReference type="Pfam" id="PF02661">
    <property type="entry name" value="Fic"/>
    <property type="match status" value="1"/>
</dbReference>
<reference evidence="2" key="1">
    <citation type="submission" date="2020-05" db="EMBL/GenBank/DDBJ databases">
        <authorList>
            <person name="Zhu T."/>
            <person name="Keshari N."/>
            <person name="Lu X."/>
        </authorList>
    </citation>
    <scope>NUCLEOTIDE SEQUENCE</scope>
    <source>
        <strain evidence="2">NK1-12</strain>
    </source>
</reference>